<keyword evidence="1" id="KW-1133">Transmembrane helix</keyword>
<dbReference type="PANTHER" id="PTHR37947">
    <property type="entry name" value="BLL2462 PROTEIN"/>
    <property type="match status" value="1"/>
</dbReference>
<proteinExistence type="predicted"/>
<dbReference type="AlphaFoldDB" id="A0A7C2K1U6"/>
<dbReference type="InterPro" id="IPR029062">
    <property type="entry name" value="Class_I_gatase-like"/>
</dbReference>
<comment type="caution">
    <text evidence="2">The sequence shown here is derived from an EMBL/GenBank/DDBJ whole genome shotgun (WGS) entry which is preliminary data.</text>
</comment>
<organism evidence="2">
    <name type="scientific">Schlesneria paludicola</name>
    <dbReference type="NCBI Taxonomy" id="360056"/>
    <lineage>
        <taxon>Bacteria</taxon>
        <taxon>Pseudomonadati</taxon>
        <taxon>Planctomycetota</taxon>
        <taxon>Planctomycetia</taxon>
        <taxon>Planctomycetales</taxon>
        <taxon>Planctomycetaceae</taxon>
        <taxon>Schlesneria</taxon>
    </lineage>
</organism>
<dbReference type="SUPFAM" id="SSF53300">
    <property type="entry name" value="vWA-like"/>
    <property type="match status" value="1"/>
</dbReference>
<keyword evidence="1" id="KW-0472">Membrane</keyword>
<dbReference type="EMBL" id="DSOK01000357">
    <property type="protein sequence ID" value="HEN16378.1"/>
    <property type="molecule type" value="Genomic_DNA"/>
</dbReference>
<sequence>MPEGLAPRLAFPGADSAWAGVHLAAVVLAVLLIWRLLLWERRLVSPPVGWTLLGLRLTSLAVVLLTLFQPTWAWRIDRKETGRVVVALDVSDSMLTTDPQAATQEQMGWAVALGWLDRSVLPAHAFNEENAGDDAERQPPPGVDPKVWADVVQRLQTVTRAEIARRALMAVRRPLVAALEELGPVDLVWFGGVAQPLSAKQLASPLERPPLDVLPDATRLDAALRAASTAGPGGKRLGIVLLTDGRDTASTDTLTVARQLAESNIPVYPVLIGSTRRPKDLAVVSVDAPQSVYEGDRPRVRVLVATSGFAGISLEVTLDRAETAPHFTPQTQTITGADGPQLVEFELPADELGRQSYLVSVAPQPGETRADNNARPFVIQVVDDRTRVLLADGEPRWEFRYLEAALARDERVKLDAVLFRQPYLALLPRPFFPDEWPLGEEAAAVSPFADYDLVVLGDVPPPELAEELWSRLEEYVADQGGTLVLVAGKSSMPLGLNSPVLRKLLPIQQPRETLFPTSTVSPPGMRGWTWSLTAEGERQTCLQFATGEDANRALWNVLPGTPWAIVGEPKPGATVWAWGRPTTDAGPRTAAVPLIVHQFYGLGQVVWLASDSTWRWRFRTGDQFHHRFWGQLARWAATSKLSAGNQFVQFGPLKAQYSPSEEVEFQARWAARQDQTAQPKTAVAEIRQGDNVVSRVPLTLDSERPRVSNGRAGRLPPGDYLVRLIINEGEGDPLDATFSVIAPPSSELADVAANRELLQQLADQTGGQLFEPADLSDLPREFRPFEEVTELPQEQSLWDRWPTFLILIGLLTVEWVVRRVNGLP</sequence>
<evidence type="ECO:0008006" key="3">
    <source>
        <dbReference type="Google" id="ProtNLM"/>
    </source>
</evidence>
<feature type="transmembrane region" description="Helical" evidence="1">
    <location>
        <begin position="17"/>
        <end position="38"/>
    </location>
</feature>
<dbReference type="Gene3D" id="3.40.50.410">
    <property type="entry name" value="von Willebrand factor, type A domain"/>
    <property type="match status" value="1"/>
</dbReference>
<keyword evidence="1" id="KW-0812">Transmembrane</keyword>
<dbReference type="PANTHER" id="PTHR37947:SF1">
    <property type="entry name" value="BLL2462 PROTEIN"/>
    <property type="match status" value="1"/>
</dbReference>
<feature type="transmembrane region" description="Helical" evidence="1">
    <location>
        <begin position="50"/>
        <end position="68"/>
    </location>
</feature>
<evidence type="ECO:0000256" key="1">
    <source>
        <dbReference type="SAM" id="Phobius"/>
    </source>
</evidence>
<gene>
    <name evidence="2" type="ORF">ENQ76_13025</name>
</gene>
<accession>A0A7C2K1U6</accession>
<dbReference type="SUPFAM" id="SSF52317">
    <property type="entry name" value="Class I glutamine amidotransferase-like"/>
    <property type="match status" value="1"/>
</dbReference>
<name>A0A7C2K1U6_9PLAN</name>
<dbReference type="Gene3D" id="3.40.50.880">
    <property type="match status" value="1"/>
</dbReference>
<evidence type="ECO:0000313" key="2">
    <source>
        <dbReference type="EMBL" id="HEN16378.1"/>
    </source>
</evidence>
<dbReference type="InterPro" id="IPR036465">
    <property type="entry name" value="vWFA_dom_sf"/>
</dbReference>
<protein>
    <recommendedName>
        <fullName evidence="3">VWA domain-containing protein</fullName>
    </recommendedName>
</protein>
<reference evidence="2" key="1">
    <citation type="journal article" date="2020" name="mSystems">
        <title>Genome- and Community-Level Interaction Insights into Carbon Utilization and Element Cycling Functions of Hydrothermarchaeota in Hydrothermal Sediment.</title>
        <authorList>
            <person name="Zhou Z."/>
            <person name="Liu Y."/>
            <person name="Xu W."/>
            <person name="Pan J."/>
            <person name="Luo Z.H."/>
            <person name="Li M."/>
        </authorList>
    </citation>
    <scope>NUCLEOTIDE SEQUENCE [LARGE SCALE GENOMIC DNA]</scope>
    <source>
        <strain evidence="2">SpSt-339</strain>
    </source>
</reference>